<feature type="region of interest" description="Disordered" evidence="3">
    <location>
        <begin position="178"/>
        <end position="198"/>
    </location>
</feature>
<dbReference type="OrthoDB" id="1937734at2759"/>
<evidence type="ECO:0000313" key="5">
    <source>
        <dbReference type="EMBL" id="PHT27833.1"/>
    </source>
</evidence>
<dbReference type="GO" id="GO:0009611">
    <property type="term" value="P:response to wounding"/>
    <property type="evidence" value="ECO:0007669"/>
    <property type="project" value="UniProtKB-UniRule"/>
</dbReference>
<evidence type="ECO:0000259" key="4">
    <source>
        <dbReference type="PROSITE" id="PS51320"/>
    </source>
</evidence>
<accession>A0A2G2V4B6</accession>
<dbReference type="InterPro" id="IPR040390">
    <property type="entry name" value="TIFY/JAZ"/>
</dbReference>
<comment type="similarity">
    <text evidence="1 2">Belongs to the TIFY/JAZ family.</text>
</comment>
<comment type="subcellular location">
    <subcellularLocation>
        <location evidence="2">Nucleus</location>
    </subcellularLocation>
</comment>
<proteinExistence type="inferred from homology"/>
<dbReference type="SMART" id="SM00979">
    <property type="entry name" value="TIFY"/>
    <property type="match status" value="1"/>
</dbReference>
<dbReference type="InterPro" id="IPR010399">
    <property type="entry name" value="Tify_dom"/>
</dbReference>
<dbReference type="InterPro" id="IPR018467">
    <property type="entry name" value="CCT_CS"/>
</dbReference>
<dbReference type="Pfam" id="PF09425">
    <property type="entry name" value="Jas_motif"/>
    <property type="match status" value="1"/>
</dbReference>
<reference evidence="6" key="2">
    <citation type="journal article" date="2017" name="J. Anim. Genet.">
        <title>Multiple reference genome sequences of hot pepper reveal the massive evolution of plant disease resistance genes by retroduplication.</title>
        <authorList>
            <person name="Kim S."/>
            <person name="Park J."/>
            <person name="Yeom S.-I."/>
            <person name="Kim Y.-M."/>
            <person name="Seo E."/>
            <person name="Kim K.-T."/>
            <person name="Kim M.-S."/>
            <person name="Lee J.M."/>
            <person name="Cheong K."/>
            <person name="Shin H.-S."/>
            <person name="Kim S.-B."/>
            <person name="Han K."/>
            <person name="Lee J."/>
            <person name="Park M."/>
            <person name="Lee H.-A."/>
            <person name="Lee H.-Y."/>
            <person name="Lee Y."/>
            <person name="Oh S."/>
            <person name="Lee J.H."/>
            <person name="Choi E."/>
            <person name="Choi E."/>
            <person name="Lee S.E."/>
            <person name="Jeon J."/>
            <person name="Kim H."/>
            <person name="Choi G."/>
            <person name="Song H."/>
            <person name="Lee J."/>
            <person name="Lee S.-C."/>
            <person name="Kwon J.-K."/>
            <person name="Lee H.-Y."/>
            <person name="Koo N."/>
            <person name="Hong Y."/>
            <person name="Kim R.W."/>
            <person name="Kang W.-H."/>
            <person name="Huh J.H."/>
            <person name="Kang B.-C."/>
            <person name="Yang T.-J."/>
            <person name="Lee Y.-H."/>
            <person name="Bennetzen J.L."/>
            <person name="Choi D."/>
        </authorList>
    </citation>
    <scope>NUCLEOTIDE SEQUENCE [LARGE SCALE GENOMIC DNA]</scope>
    <source>
        <strain evidence="6">cv. PBC81</strain>
    </source>
</reference>
<organism evidence="5 6">
    <name type="scientific">Capsicum baccatum</name>
    <name type="common">Peruvian pepper</name>
    <dbReference type="NCBI Taxonomy" id="33114"/>
    <lineage>
        <taxon>Eukaryota</taxon>
        <taxon>Viridiplantae</taxon>
        <taxon>Streptophyta</taxon>
        <taxon>Embryophyta</taxon>
        <taxon>Tracheophyta</taxon>
        <taxon>Spermatophyta</taxon>
        <taxon>Magnoliopsida</taxon>
        <taxon>eudicotyledons</taxon>
        <taxon>Gunneridae</taxon>
        <taxon>Pentapetalae</taxon>
        <taxon>asterids</taxon>
        <taxon>lamiids</taxon>
        <taxon>Solanales</taxon>
        <taxon>Solanaceae</taxon>
        <taxon>Solanoideae</taxon>
        <taxon>Capsiceae</taxon>
        <taxon>Capsicum</taxon>
    </lineage>
</organism>
<dbReference type="STRING" id="33114.A0A2G2V4B6"/>
<dbReference type="GO" id="GO:2000022">
    <property type="term" value="P:regulation of jasmonic acid mediated signaling pathway"/>
    <property type="evidence" value="ECO:0007669"/>
    <property type="project" value="UniProtKB-UniRule"/>
</dbReference>
<evidence type="ECO:0000256" key="1">
    <source>
        <dbReference type="ARBA" id="ARBA00008614"/>
    </source>
</evidence>
<feature type="domain" description="Tify" evidence="4">
    <location>
        <begin position="87"/>
        <end position="122"/>
    </location>
</feature>
<dbReference type="PROSITE" id="PS51320">
    <property type="entry name" value="TIFY"/>
    <property type="match status" value="1"/>
</dbReference>
<name>A0A2G2V4B6_CAPBA</name>
<comment type="domain">
    <text evidence="2">The jas domain is required for interaction with COI1.</text>
</comment>
<dbReference type="PANTHER" id="PTHR33077">
    <property type="entry name" value="PROTEIN TIFY 4A-RELATED-RELATED"/>
    <property type="match status" value="1"/>
</dbReference>
<gene>
    <name evidence="5" type="ORF">CQW23_32564</name>
</gene>
<keyword evidence="6" id="KW-1185">Reference proteome</keyword>
<evidence type="ECO:0000313" key="6">
    <source>
        <dbReference type="Proteomes" id="UP000224567"/>
    </source>
</evidence>
<dbReference type="PANTHER" id="PTHR33077:SF100">
    <property type="entry name" value="PROTEIN TIFY"/>
    <property type="match status" value="1"/>
</dbReference>
<dbReference type="GO" id="GO:0005634">
    <property type="term" value="C:nucleus"/>
    <property type="evidence" value="ECO:0007669"/>
    <property type="project" value="UniProtKB-SubCell"/>
</dbReference>
<comment type="function">
    <text evidence="2">Repressor of jasmonate responses.</text>
</comment>
<dbReference type="GO" id="GO:0031347">
    <property type="term" value="P:regulation of defense response"/>
    <property type="evidence" value="ECO:0007669"/>
    <property type="project" value="UniProtKB-UniRule"/>
</dbReference>
<dbReference type="EMBL" id="MLFT02000306">
    <property type="protein sequence ID" value="PHT27833.1"/>
    <property type="molecule type" value="Genomic_DNA"/>
</dbReference>
<reference evidence="5 6" key="1">
    <citation type="journal article" date="2017" name="Genome Biol.">
        <title>New reference genome sequences of hot pepper reveal the massive evolution of plant disease-resistance genes by retroduplication.</title>
        <authorList>
            <person name="Kim S."/>
            <person name="Park J."/>
            <person name="Yeom S.I."/>
            <person name="Kim Y.M."/>
            <person name="Seo E."/>
            <person name="Kim K.T."/>
            <person name="Kim M.S."/>
            <person name="Lee J.M."/>
            <person name="Cheong K."/>
            <person name="Shin H.S."/>
            <person name="Kim S.B."/>
            <person name="Han K."/>
            <person name="Lee J."/>
            <person name="Park M."/>
            <person name="Lee H.A."/>
            <person name="Lee H.Y."/>
            <person name="Lee Y."/>
            <person name="Oh S."/>
            <person name="Lee J.H."/>
            <person name="Choi E."/>
            <person name="Choi E."/>
            <person name="Lee S.E."/>
            <person name="Jeon J."/>
            <person name="Kim H."/>
            <person name="Choi G."/>
            <person name="Song H."/>
            <person name="Lee J."/>
            <person name="Lee S.C."/>
            <person name="Kwon J.K."/>
            <person name="Lee H.Y."/>
            <person name="Koo N."/>
            <person name="Hong Y."/>
            <person name="Kim R.W."/>
            <person name="Kang W.H."/>
            <person name="Huh J.H."/>
            <person name="Kang B.C."/>
            <person name="Yang T.J."/>
            <person name="Lee Y.H."/>
            <person name="Bennetzen J.L."/>
            <person name="Choi D."/>
        </authorList>
    </citation>
    <scope>NUCLEOTIDE SEQUENCE [LARGE SCALE GENOMIC DNA]</scope>
    <source>
        <strain evidence="6">cv. PBC81</strain>
    </source>
</reference>
<dbReference type="Pfam" id="PF06200">
    <property type="entry name" value="tify"/>
    <property type="match status" value="1"/>
</dbReference>
<protein>
    <recommendedName>
        <fullName evidence="2">Protein TIFY</fullName>
    </recommendedName>
    <alternativeName>
        <fullName evidence="2">Jasmonate ZIM domain-containing protein</fullName>
    </alternativeName>
</protein>
<dbReference type="Proteomes" id="UP000224567">
    <property type="component" value="Unassembled WGS sequence"/>
</dbReference>
<keyword evidence="2" id="KW-0539">Nucleus</keyword>
<dbReference type="AlphaFoldDB" id="A0A2G2V4B6"/>
<sequence length="198" mass="21844">MSNRQLSSSDSRNTCNLLSQYFSGKASLKDLQKLGTNGKGETIATKDLLTNIGESSTKTTEQDQKFIDPAPKSATTKSSSEMEIPNKEQKAAQLSIFYGGKVVVFDDFPAEKARAMMLLASKGMSHNTCAIFKTTNIDKTAPEINGANNFDLPIARRSSLYRFLEKRKDRGTARAPYQMHNLLPSSSRNGGDQFDLNF</sequence>
<evidence type="ECO:0000256" key="3">
    <source>
        <dbReference type="SAM" id="MobiDB-lite"/>
    </source>
</evidence>
<evidence type="ECO:0000256" key="2">
    <source>
        <dbReference type="RuleBase" id="RU369065"/>
    </source>
</evidence>
<comment type="caution">
    <text evidence="5">The sequence shown here is derived from an EMBL/GenBank/DDBJ whole genome shotgun (WGS) entry which is preliminary data.</text>
</comment>
<keyword evidence="2" id="KW-1184">Jasmonic acid signaling pathway</keyword>